<evidence type="ECO:0000256" key="1">
    <source>
        <dbReference type="SAM" id="MobiDB-lite"/>
    </source>
</evidence>
<dbReference type="EMBL" id="CAWUHD010000172">
    <property type="protein sequence ID" value="CAK7236977.1"/>
    <property type="molecule type" value="Genomic_DNA"/>
</dbReference>
<dbReference type="Proteomes" id="UP001642482">
    <property type="component" value="Unassembled WGS sequence"/>
</dbReference>
<reference evidence="2 3" key="1">
    <citation type="submission" date="2024-01" db="EMBL/GenBank/DDBJ databases">
        <authorList>
            <person name="Allen C."/>
            <person name="Tagirdzhanova G."/>
        </authorList>
    </citation>
    <scope>NUCLEOTIDE SEQUENCE [LARGE SCALE GENOMIC DNA]</scope>
</reference>
<protein>
    <submittedName>
        <fullName evidence="2">Uncharacterized protein</fullName>
    </submittedName>
</protein>
<dbReference type="CDD" id="cd22893">
    <property type="entry name" value="PlcA-like"/>
    <property type="match status" value="1"/>
</dbReference>
<accession>A0ABP0CXV8</accession>
<name>A0ABP0CXV8_9PEZI</name>
<feature type="region of interest" description="Disordered" evidence="1">
    <location>
        <begin position="71"/>
        <end position="94"/>
    </location>
</feature>
<proteinExistence type="predicted"/>
<keyword evidence="3" id="KW-1185">Reference proteome</keyword>
<evidence type="ECO:0000313" key="2">
    <source>
        <dbReference type="EMBL" id="CAK7236977.1"/>
    </source>
</evidence>
<organism evidence="2 3">
    <name type="scientific">Sporothrix eucalyptigena</name>
    <dbReference type="NCBI Taxonomy" id="1812306"/>
    <lineage>
        <taxon>Eukaryota</taxon>
        <taxon>Fungi</taxon>
        <taxon>Dikarya</taxon>
        <taxon>Ascomycota</taxon>
        <taxon>Pezizomycotina</taxon>
        <taxon>Sordariomycetes</taxon>
        <taxon>Sordariomycetidae</taxon>
        <taxon>Ophiostomatales</taxon>
        <taxon>Ophiostomataceae</taxon>
        <taxon>Sporothrix</taxon>
    </lineage>
</organism>
<dbReference type="InterPro" id="IPR049756">
    <property type="entry name" value="PlcA-like_dom"/>
</dbReference>
<evidence type="ECO:0000313" key="3">
    <source>
        <dbReference type="Proteomes" id="UP001642482"/>
    </source>
</evidence>
<gene>
    <name evidence="2" type="ORF">SEUCBS140593_009801</name>
</gene>
<sequence length="638" mass="71445">MASVTAPPATTSIDDSSLPKEAIVQTTEVQPDEDIQLTARQLFCFWDAVTHCAEPQDYKGITEMFKKAVEEEDNADNAPGQDEPAVKPAEAPAVKAEPKYHVLTEFEMEFQQNRYQIGWSKKKPARHSSWPTEFVLVVNNDDPNEPYFQVFKTQLESLIINTQDPEPTSQAWPEYKRDPDRLVYQFGRKYVYGPASLDEEGTPRIGHYAQKNFYNYAEHAIIGNRLRLLFAEDERTVAGDRPLVLENGNRLTYGQINGLGGDFFATNNPICTGADFEQQCQFFLDAYNLLGKAESGSKEAPLIDRINEREMKAVSDAIHSGKSAKQVYKDLGNNDPSSVKALPISGTDEQLTKATMERDGPSYARMALLNLDHFGNDAHIAYNAGHTCAMRAAAGGNLEIGYAMNAFADHYLGDCFASGHIRTPRRTLHAPASAIEKVCGIINDIYQEVTKGMNAKTKAEAALRGAKDSVVLPYMAAKLAYHASDIMAIAPDVCSKFMHDEDNKRGLIVVNKRGDRWAAFGDTMLFEPSNAQNFKFMQEALQASADEVYQAYVTKKVPTDVNSFAAWNIAPSGIDEQHCHRPLFTPNGHYRTKYTEPWSNEYSDPKSWTPSSWKPWDIPMDYPRLMKNLSGDDYFKNL</sequence>
<comment type="caution">
    <text evidence="2">The sequence shown here is derived from an EMBL/GenBank/DDBJ whole genome shotgun (WGS) entry which is preliminary data.</text>
</comment>